<dbReference type="WBParaSite" id="jg10514">
    <property type="protein sequence ID" value="jg10514"/>
    <property type="gene ID" value="jg10514"/>
</dbReference>
<organism evidence="2 3">
    <name type="scientific">Ditylenchus dipsaci</name>
    <dbReference type="NCBI Taxonomy" id="166011"/>
    <lineage>
        <taxon>Eukaryota</taxon>
        <taxon>Metazoa</taxon>
        <taxon>Ecdysozoa</taxon>
        <taxon>Nematoda</taxon>
        <taxon>Chromadorea</taxon>
        <taxon>Rhabditida</taxon>
        <taxon>Tylenchina</taxon>
        <taxon>Tylenchomorpha</taxon>
        <taxon>Sphaerularioidea</taxon>
        <taxon>Anguinidae</taxon>
        <taxon>Anguininae</taxon>
        <taxon>Ditylenchus</taxon>
    </lineage>
</organism>
<evidence type="ECO:0000313" key="3">
    <source>
        <dbReference type="WBParaSite" id="jg10514"/>
    </source>
</evidence>
<dbReference type="Proteomes" id="UP000887574">
    <property type="component" value="Unplaced"/>
</dbReference>
<proteinExistence type="predicted"/>
<accession>A0A915CME1</accession>
<protein>
    <submittedName>
        <fullName evidence="3">Uncharacterized protein</fullName>
    </submittedName>
</protein>
<sequence length="322" mass="37229">MECKDERQTNGTRKLNGLLNNNQAAFRKTGELEFRQGNQVQEMHELHDTARQVQYSLKQRNGAKLREKPEYEEVDDENSKFGPNSIEQHQRPAFYFLTNQTPQQAVDRPVLTNNHNNNGRLQEEAPVAQKTEFMKARKKVESRKKMLEKKELRVDPSKMPGYYGDLDVDDICSRIEGISKTATLSKSKKPTKKKNEKRKSKDEKVVVDEEEQEEMDVDIVLDDNDVASPPTCSISEEGVLRVRNPFVAAREHIAEDQKQANWLCAQDLGGTQHHHGIHRCKATVKSEYNCDKQDDLAFLDKMWQEFKKNAPTIYQPKTQRTQ</sequence>
<feature type="compositionally biased region" description="Polar residues" evidence="1">
    <location>
        <begin position="9"/>
        <end position="21"/>
    </location>
</feature>
<dbReference type="AlphaFoldDB" id="A0A915CME1"/>
<feature type="region of interest" description="Disordered" evidence="1">
    <location>
        <begin position="1"/>
        <end position="21"/>
    </location>
</feature>
<evidence type="ECO:0000313" key="2">
    <source>
        <dbReference type="Proteomes" id="UP000887574"/>
    </source>
</evidence>
<name>A0A915CME1_9BILA</name>
<feature type="compositionally biased region" description="Basic residues" evidence="1">
    <location>
        <begin position="186"/>
        <end position="198"/>
    </location>
</feature>
<keyword evidence="2" id="KW-1185">Reference proteome</keyword>
<feature type="region of interest" description="Disordered" evidence="1">
    <location>
        <begin position="185"/>
        <end position="213"/>
    </location>
</feature>
<evidence type="ECO:0000256" key="1">
    <source>
        <dbReference type="SAM" id="MobiDB-lite"/>
    </source>
</evidence>
<reference evidence="3" key="1">
    <citation type="submission" date="2022-11" db="UniProtKB">
        <authorList>
            <consortium name="WormBaseParasite"/>
        </authorList>
    </citation>
    <scope>IDENTIFICATION</scope>
</reference>